<accession>A0A3S0JE72</accession>
<keyword evidence="2" id="KW-1185">Reference proteome</keyword>
<dbReference type="AlphaFoldDB" id="A0A3S0JE72"/>
<protein>
    <recommendedName>
        <fullName evidence="3">T9SS type A sorting domain-containing protein</fullName>
    </recommendedName>
</protein>
<organism evidence="1 2">
    <name type="scientific">Hymenobacter gummosus</name>
    <dbReference type="NCBI Taxonomy" id="1776032"/>
    <lineage>
        <taxon>Bacteria</taxon>
        <taxon>Pseudomonadati</taxon>
        <taxon>Bacteroidota</taxon>
        <taxon>Cytophagia</taxon>
        <taxon>Cytophagales</taxon>
        <taxon>Hymenobacteraceae</taxon>
        <taxon>Hymenobacter</taxon>
    </lineage>
</organism>
<name>A0A3S0JE72_9BACT</name>
<comment type="caution">
    <text evidence="1">The sequence shown here is derived from an EMBL/GenBank/DDBJ whole genome shotgun (WGS) entry which is preliminary data.</text>
</comment>
<reference evidence="1 2" key="1">
    <citation type="submission" date="2018-12" db="EMBL/GenBank/DDBJ databases">
        <title>Hymenobacter gummosus sp. nov., isolated from a spring.</title>
        <authorList>
            <person name="Nie L."/>
        </authorList>
    </citation>
    <scope>NUCLEOTIDE SEQUENCE [LARGE SCALE GENOMIC DNA]</scope>
    <source>
        <strain evidence="1 2">KCTC 52166</strain>
    </source>
</reference>
<dbReference type="EMBL" id="RXOF01000006">
    <property type="protein sequence ID" value="RTQ49749.1"/>
    <property type="molecule type" value="Genomic_DNA"/>
</dbReference>
<gene>
    <name evidence="1" type="ORF">EJV47_13130</name>
</gene>
<evidence type="ECO:0000313" key="1">
    <source>
        <dbReference type="EMBL" id="RTQ49749.1"/>
    </source>
</evidence>
<proteinExistence type="predicted"/>
<evidence type="ECO:0000313" key="2">
    <source>
        <dbReference type="Proteomes" id="UP000282184"/>
    </source>
</evidence>
<sequence>MSQHNGAPLKMMAVNFPVRVNIPFASADTMLGWWGLTERVFNRIRTSYQAELQSLNWTDIDARTNQPGYLRDNSNSAPDGQIDYTVVIWRYAGGSPAGTRGLDNVLGSGGGYASVPYAQLAAPAGTSLGLDVTNGFTQCLGYGGVDKELFTHEVGHTLYGAPHYLGANGVVGSHFYLVNGYGMIGGPMRMCANGWERWYLGWIPTLQASGVGADLADAASLTNGGEYTLRDFITTGDAVRIRLPNTYEPATGTWQYLWLENHQGRSVWDRGAYTVDGRTPPQPFPTIPNGIQAYVENMRATRAKLTNYQDGAGGIQFLSAHGNFDAAWDGTSSLFGMHLWRPQNLIYNFVNERANPTGGHNDLAAFRGDKNSNGVIGYTDYWNNTNWQTEGFDFWSQNGQLVDGFLGTRSVFNQVEQKIGWNEKSPPLPLQDYNQYTYQLSPIPLSGVSVTVTHVAPNGDITVRVRFDDLIIGRNTRWTGNLELHPGPSAATGYSLDVFENTELLLDKSGTPNRHTLTATGDFINPTVLRCRTGATIRVKPTGKILVAPTSTLFIEADGQLLPEPGSEIVVDNGGLVSVQTQADADQLRYAGQLTLKQGGRLEIRETGTVIVGRPAPNPLLSVYPNPANGPASFVLAAAGNPEARYQYRLLNLYGRPVREGSCTAAEAQTGVRLPQLPAGQYVLEVLGADGKQRSTRQVVVNP</sequence>
<evidence type="ECO:0008006" key="3">
    <source>
        <dbReference type="Google" id="ProtNLM"/>
    </source>
</evidence>
<dbReference type="Proteomes" id="UP000282184">
    <property type="component" value="Unassembled WGS sequence"/>
</dbReference>